<keyword evidence="1" id="KW-0732">Signal</keyword>
<dbReference type="Gene3D" id="3.40.50.720">
    <property type="entry name" value="NAD(P)-binding Rossmann-like Domain"/>
    <property type="match status" value="1"/>
</dbReference>
<protein>
    <recommendedName>
        <fullName evidence="2">3-hydroxyacyl-CoA dehydrogenase NAD binding domain-containing protein</fullName>
    </recommendedName>
</protein>
<reference evidence="3 4" key="1">
    <citation type="submission" date="2018-10" db="EMBL/GenBank/DDBJ databases">
        <authorList>
            <person name="Jung H.S."/>
            <person name="Jeon C.O."/>
        </authorList>
    </citation>
    <scope>NUCLEOTIDE SEQUENCE [LARGE SCALE GENOMIC DNA]</scope>
    <source>
        <strain evidence="3 4">MA-7-27</strain>
    </source>
</reference>
<dbReference type="EMBL" id="RCNT01000002">
    <property type="protein sequence ID" value="RMA43032.1"/>
    <property type="molecule type" value="Genomic_DNA"/>
</dbReference>
<dbReference type="OrthoDB" id="9803287at2"/>
<feature type="chain" id="PRO_5018158293" description="3-hydroxyacyl-CoA dehydrogenase NAD binding domain-containing protein" evidence="1">
    <location>
        <begin position="19"/>
        <end position="377"/>
    </location>
</feature>
<dbReference type="InterPro" id="IPR036291">
    <property type="entry name" value="NAD(P)-bd_dom_sf"/>
</dbReference>
<dbReference type="CDD" id="cd00586">
    <property type="entry name" value="4HBT"/>
    <property type="match status" value="1"/>
</dbReference>
<dbReference type="GO" id="GO:0006631">
    <property type="term" value="P:fatty acid metabolic process"/>
    <property type="evidence" value="ECO:0007669"/>
    <property type="project" value="InterPro"/>
</dbReference>
<dbReference type="PANTHER" id="PTHR48075">
    <property type="entry name" value="3-HYDROXYACYL-COA DEHYDROGENASE FAMILY PROTEIN"/>
    <property type="match status" value="1"/>
</dbReference>
<dbReference type="GO" id="GO:0016491">
    <property type="term" value="F:oxidoreductase activity"/>
    <property type="evidence" value="ECO:0007669"/>
    <property type="project" value="TreeGrafter"/>
</dbReference>
<dbReference type="PROSITE" id="PS51257">
    <property type="entry name" value="PROKAR_LIPOPROTEIN"/>
    <property type="match status" value="1"/>
</dbReference>
<dbReference type="AlphaFoldDB" id="A0A3L9Y3P4"/>
<dbReference type="InterPro" id="IPR006176">
    <property type="entry name" value="3-OHacyl-CoA_DH_NAD-bd"/>
</dbReference>
<gene>
    <name evidence="3" type="ORF">D9R08_05175</name>
</gene>
<dbReference type="Proteomes" id="UP000281343">
    <property type="component" value="Unassembled WGS sequence"/>
</dbReference>
<dbReference type="GO" id="GO:0070403">
    <property type="term" value="F:NAD+ binding"/>
    <property type="evidence" value="ECO:0007669"/>
    <property type="project" value="InterPro"/>
</dbReference>
<evidence type="ECO:0000256" key="1">
    <source>
        <dbReference type="SAM" id="SignalP"/>
    </source>
</evidence>
<evidence type="ECO:0000313" key="4">
    <source>
        <dbReference type="Proteomes" id="UP000281343"/>
    </source>
</evidence>
<feature type="domain" description="3-hydroxyacyl-CoA dehydrogenase NAD binding" evidence="2">
    <location>
        <begin position="5"/>
        <end position="172"/>
    </location>
</feature>
<comment type="caution">
    <text evidence="3">The sequence shown here is derived from an EMBL/GenBank/DDBJ whole genome shotgun (WGS) entry which is preliminary data.</text>
</comment>
<dbReference type="RefSeq" id="WP_121896968.1">
    <property type="nucleotide sequence ID" value="NZ_RCNT01000002.1"/>
</dbReference>
<accession>A0A3L9Y3P4</accession>
<dbReference type="PANTHER" id="PTHR48075:SF5">
    <property type="entry name" value="3-HYDROXYBUTYRYL-COA DEHYDROGENASE"/>
    <property type="match status" value="1"/>
</dbReference>
<dbReference type="SUPFAM" id="SSF51735">
    <property type="entry name" value="NAD(P)-binding Rossmann-fold domains"/>
    <property type="match status" value="1"/>
</dbReference>
<organism evidence="3 4">
    <name type="scientific">Rhodophyticola porphyridii</name>
    <dbReference type="NCBI Taxonomy" id="1852017"/>
    <lineage>
        <taxon>Bacteria</taxon>
        <taxon>Pseudomonadati</taxon>
        <taxon>Pseudomonadota</taxon>
        <taxon>Alphaproteobacteria</taxon>
        <taxon>Rhodobacterales</taxon>
        <taxon>Roseobacteraceae</taxon>
        <taxon>Rhodophyticola</taxon>
    </lineage>
</organism>
<dbReference type="SUPFAM" id="SSF54637">
    <property type="entry name" value="Thioesterase/thiol ester dehydrase-isomerase"/>
    <property type="match status" value="1"/>
</dbReference>
<sequence length="377" mass="39479">MTGRMALLGAGTSGCAWAARFALMGWQVRVFDPEPGAEARMVDALSAAAGSLPALYDVALPPVGEVSYHDSLAEAVSGVDWVQDGLPDRVSLKRKMYQAVQAGVGPDVVIAGTSETLSVEDLQGCAPRPAQIVAVSGRAPVWLFPQVRVEGGAVAAPDLLARAKAVLAGIGMVLDADGLAEVLPDGDPGTVVAVLRALKSRNDPGLGAALADHESALAPSMPDLGQPPVTLDRQVPPDWVDYNGHMNEAHYLTAFSHATDRLLLWAGMDADCVAQGHSVFTVETHIRHLGEVDIGTRIVVTTRVIEGGGKRLHVWHEMRSRGALVATGEQMLLHVDLATRRPAPPRADVAGVLARATQAHAGLPAPEGMGRAVGDPR</sequence>
<keyword evidence="4" id="KW-1185">Reference proteome</keyword>
<proteinExistence type="predicted"/>
<dbReference type="Pfam" id="PF13279">
    <property type="entry name" value="4HBT_2"/>
    <property type="match status" value="1"/>
</dbReference>
<dbReference type="InterPro" id="IPR029069">
    <property type="entry name" value="HotDog_dom_sf"/>
</dbReference>
<dbReference type="Gene3D" id="3.10.129.10">
    <property type="entry name" value="Hotdog Thioesterase"/>
    <property type="match status" value="1"/>
</dbReference>
<dbReference type="Pfam" id="PF02737">
    <property type="entry name" value="3HCDH_N"/>
    <property type="match status" value="1"/>
</dbReference>
<name>A0A3L9Y3P4_9RHOB</name>
<evidence type="ECO:0000313" key="3">
    <source>
        <dbReference type="EMBL" id="RMA43032.1"/>
    </source>
</evidence>
<feature type="signal peptide" evidence="1">
    <location>
        <begin position="1"/>
        <end position="18"/>
    </location>
</feature>
<evidence type="ECO:0000259" key="2">
    <source>
        <dbReference type="Pfam" id="PF02737"/>
    </source>
</evidence>